<reference evidence="1" key="1">
    <citation type="submission" date="2020-01" db="EMBL/GenBank/DDBJ databases">
        <authorList>
            <person name="Mishra B."/>
        </authorList>
    </citation>
    <scope>NUCLEOTIDE SEQUENCE [LARGE SCALE GENOMIC DNA]</scope>
</reference>
<dbReference type="Proteomes" id="UP000467841">
    <property type="component" value="Unassembled WGS sequence"/>
</dbReference>
<accession>A0A6D2HX70</accession>
<dbReference type="EMBL" id="CACVBM020000333">
    <property type="protein sequence ID" value="CAA7017756.1"/>
    <property type="molecule type" value="Genomic_DNA"/>
</dbReference>
<sequence length="80" mass="8952">MWKAGIQVEGELEGAVERAVKRLMMDEEGEEMKLRALCLIGTLKVYVFAGAIDSSRGRHRLDGSFRSRLLLGKIQYPSAL</sequence>
<organism evidence="1 2">
    <name type="scientific">Microthlaspi erraticum</name>
    <dbReference type="NCBI Taxonomy" id="1685480"/>
    <lineage>
        <taxon>Eukaryota</taxon>
        <taxon>Viridiplantae</taxon>
        <taxon>Streptophyta</taxon>
        <taxon>Embryophyta</taxon>
        <taxon>Tracheophyta</taxon>
        <taxon>Spermatophyta</taxon>
        <taxon>Magnoliopsida</taxon>
        <taxon>eudicotyledons</taxon>
        <taxon>Gunneridae</taxon>
        <taxon>Pentapetalae</taxon>
        <taxon>rosids</taxon>
        <taxon>malvids</taxon>
        <taxon>Brassicales</taxon>
        <taxon>Brassicaceae</taxon>
        <taxon>Coluteocarpeae</taxon>
        <taxon>Microthlaspi</taxon>
    </lineage>
</organism>
<evidence type="ECO:0000313" key="2">
    <source>
        <dbReference type="Proteomes" id="UP000467841"/>
    </source>
</evidence>
<proteinExistence type="predicted"/>
<gene>
    <name evidence="1" type="ORF">MERR_LOCUS4991</name>
</gene>
<dbReference type="AlphaFoldDB" id="A0A6D2HX70"/>
<protein>
    <submittedName>
        <fullName evidence="1">Uncharacterized protein</fullName>
    </submittedName>
</protein>
<evidence type="ECO:0000313" key="1">
    <source>
        <dbReference type="EMBL" id="CAA7017756.1"/>
    </source>
</evidence>
<name>A0A6D2HX70_9BRAS</name>
<dbReference type="OrthoDB" id="1740304at2759"/>
<keyword evidence="2" id="KW-1185">Reference proteome</keyword>
<comment type="caution">
    <text evidence="1">The sequence shown here is derived from an EMBL/GenBank/DDBJ whole genome shotgun (WGS) entry which is preliminary data.</text>
</comment>